<dbReference type="Proteomes" id="UP001596101">
    <property type="component" value="Unassembled WGS sequence"/>
</dbReference>
<accession>A0ABW0MNI3</accession>
<feature type="signal peptide" evidence="1">
    <location>
        <begin position="1"/>
        <end position="23"/>
    </location>
</feature>
<dbReference type="RefSeq" id="WP_379757008.1">
    <property type="nucleotide sequence ID" value="NZ_JBHSMR010000013.1"/>
</dbReference>
<dbReference type="NCBIfam" id="TIGR02595">
    <property type="entry name" value="PEP_CTERM"/>
    <property type="match status" value="1"/>
</dbReference>
<evidence type="ECO:0000313" key="4">
    <source>
        <dbReference type="Proteomes" id="UP001596101"/>
    </source>
</evidence>
<feature type="chain" id="PRO_5047068229" evidence="1">
    <location>
        <begin position="24"/>
        <end position="185"/>
    </location>
</feature>
<protein>
    <submittedName>
        <fullName evidence="3">PEP-CTERM sorting domain-containing protein</fullName>
    </submittedName>
</protein>
<dbReference type="EMBL" id="JBHSMR010000013">
    <property type="protein sequence ID" value="MFC5479469.1"/>
    <property type="molecule type" value="Genomic_DNA"/>
</dbReference>
<proteinExistence type="predicted"/>
<dbReference type="PROSITE" id="PS51257">
    <property type="entry name" value="PROKAR_LIPOPROTEIN"/>
    <property type="match status" value="1"/>
</dbReference>
<feature type="domain" description="Ice-binding protein C-terminal" evidence="2">
    <location>
        <begin position="158"/>
        <end position="183"/>
    </location>
</feature>
<evidence type="ECO:0000259" key="2">
    <source>
        <dbReference type="Pfam" id="PF07589"/>
    </source>
</evidence>
<comment type="caution">
    <text evidence="3">The sequence shown here is derived from an EMBL/GenBank/DDBJ whole genome shotgun (WGS) entry which is preliminary data.</text>
</comment>
<evidence type="ECO:0000313" key="3">
    <source>
        <dbReference type="EMBL" id="MFC5479469.1"/>
    </source>
</evidence>
<gene>
    <name evidence="3" type="ORF">ACFPQ5_14835</name>
</gene>
<keyword evidence="4" id="KW-1185">Reference proteome</keyword>
<evidence type="ECO:0000256" key="1">
    <source>
        <dbReference type="SAM" id="SignalP"/>
    </source>
</evidence>
<keyword evidence="1" id="KW-0732">Signal</keyword>
<organism evidence="3 4">
    <name type="scientific">Massilia suwonensis</name>
    <dbReference type="NCBI Taxonomy" id="648895"/>
    <lineage>
        <taxon>Bacteria</taxon>
        <taxon>Pseudomonadati</taxon>
        <taxon>Pseudomonadota</taxon>
        <taxon>Betaproteobacteria</taxon>
        <taxon>Burkholderiales</taxon>
        <taxon>Oxalobacteraceae</taxon>
        <taxon>Telluria group</taxon>
        <taxon>Massilia</taxon>
    </lineage>
</organism>
<sequence>MNVRILCAAAAALACCPMTGAQAQDLTGSTVNLAAYCCTAPIESNRVTALLSATVGPAVEFPEGVLTSLDPNLEPVPVTIDVGASTIDIDYGAGGTTAPGGFNGFVFSFTGAPAILSVSVDPSSTYTPVVTFEGNSIFVNEAGLTLTADSRALINVTPVPEPEIYAMMLGGLGLVSALASRRRRK</sequence>
<dbReference type="Pfam" id="PF07589">
    <property type="entry name" value="PEP-CTERM"/>
    <property type="match status" value="1"/>
</dbReference>
<reference evidence="4" key="1">
    <citation type="journal article" date="2019" name="Int. J. Syst. Evol. Microbiol.">
        <title>The Global Catalogue of Microorganisms (GCM) 10K type strain sequencing project: providing services to taxonomists for standard genome sequencing and annotation.</title>
        <authorList>
            <consortium name="The Broad Institute Genomics Platform"/>
            <consortium name="The Broad Institute Genome Sequencing Center for Infectious Disease"/>
            <person name="Wu L."/>
            <person name="Ma J."/>
        </authorList>
    </citation>
    <scope>NUCLEOTIDE SEQUENCE [LARGE SCALE GENOMIC DNA]</scope>
    <source>
        <strain evidence="4">CCUG 43111</strain>
    </source>
</reference>
<dbReference type="InterPro" id="IPR013424">
    <property type="entry name" value="Ice-binding_C"/>
</dbReference>
<name>A0ABW0MNI3_9BURK</name>